<dbReference type="InterPro" id="IPR027267">
    <property type="entry name" value="AH/BAR_dom_sf"/>
</dbReference>
<name>A0AAW2HMH7_9NEOP</name>
<feature type="domain" description="F-BAR" evidence="8">
    <location>
        <begin position="1"/>
        <end position="118"/>
    </location>
</feature>
<evidence type="ECO:0000256" key="3">
    <source>
        <dbReference type="PROSITE-ProRule" id="PRU00191"/>
    </source>
</evidence>
<dbReference type="InterPro" id="IPR031160">
    <property type="entry name" value="F_BAR_dom"/>
</dbReference>
<dbReference type="SUPFAM" id="SSF55550">
    <property type="entry name" value="SH2 domain"/>
    <property type="match status" value="1"/>
</dbReference>
<dbReference type="Gene3D" id="3.30.505.10">
    <property type="entry name" value="SH2 domain"/>
    <property type="match status" value="1"/>
</dbReference>
<evidence type="ECO:0008006" key="10">
    <source>
        <dbReference type="Google" id="ProtNLM"/>
    </source>
</evidence>
<dbReference type="InterPro" id="IPR036860">
    <property type="entry name" value="SH2_dom_sf"/>
</dbReference>
<feature type="compositionally biased region" description="Basic and acidic residues" evidence="6">
    <location>
        <begin position="322"/>
        <end position="332"/>
    </location>
</feature>
<keyword evidence="1" id="KW-0547">Nucleotide-binding</keyword>
<dbReference type="FunFam" id="3.30.505.10:FF:000051">
    <property type="entry name" value="Tyrosine-protein kinase"/>
    <property type="match status" value="1"/>
</dbReference>
<evidence type="ECO:0000259" key="8">
    <source>
        <dbReference type="PROSITE" id="PS51741"/>
    </source>
</evidence>
<dbReference type="Pfam" id="PF00017">
    <property type="entry name" value="SH2"/>
    <property type="match status" value="1"/>
</dbReference>
<evidence type="ECO:0000256" key="1">
    <source>
        <dbReference type="ARBA" id="ARBA00022741"/>
    </source>
</evidence>
<evidence type="ECO:0000313" key="9">
    <source>
        <dbReference type="EMBL" id="KAL0271073.1"/>
    </source>
</evidence>
<feature type="domain" description="SH2" evidence="7">
    <location>
        <begin position="384"/>
        <end position="475"/>
    </location>
</feature>
<dbReference type="SMART" id="SM00252">
    <property type="entry name" value="SH2"/>
    <property type="match status" value="1"/>
</dbReference>
<evidence type="ECO:0000256" key="6">
    <source>
        <dbReference type="SAM" id="MobiDB-lite"/>
    </source>
</evidence>
<organism evidence="9">
    <name type="scientific">Menopon gallinae</name>
    <name type="common">poultry shaft louse</name>
    <dbReference type="NCBI Taxonomy" id="328185"/>
    <lineage>
        <taxon>Eukaryota</taxon>
        <taxon>Metazoa</taxon>
        <taxon>Ecdysozoa</taxon>
        <taxon>Arthropoda</taxon>
        <taxon>Hexapoda</taxon>
        <taxon>Insecta</taxon>
        <taxon>Pterygota</taxon>
        <taxon>Neoptera</taxon>
        <taxon>Paraneoptera</taxon>
        <taxon>Psocodea</taxon>
        <taxon>Troctomorpha</taxon>
        <taxon>Phthiraptera</taxon>
        <taxon>Amblycera</taxon>
        <taxon>Menoponidae</taxon>
        <taxon>Menopon</taxon>
    </lineage>
</organism>
<keyword evidence="3" id="KW-0727">SH2 domain</keyword>
<proteinExistence type="predicted"/>
<keyword evidence="2" id="KW-0067">ATP-binding</keyword>
<dbReference type="AlphaFoldDB" id="A0AAW2HMH7"/>
<dbReference type="InterPro" id="IPR000980">
    <property type="entry name" value="SH2"/>
</dbReference>
<evidence type="ECO:0000256" key="5">
    <source>
        <dbReference type="SAM" id="Coils"/>
    </source>
</evidence>
<sequence>MYKSMRSRLEEYYIKGGRAGKKLDEMRTKHQRTCRKLHQTHNEYVLLLTEAVEFEKDYRTTLFPGLIESHQGVQESLVQNWKNSLEEAAKFSSLCTEQFRDLESRVIKIIEGIRPNQEYVAFAEKSRNPPSSISFTFDESLLQETPGRLQPNQLTVDNLTVDWLKSKLNDLDAKIKDEQERMLELGESILSNGKAQDSLNKLSPSPELARKRRELIEMRCDERKMARQFDLIKFALNDVGCEELPSGCDISIESAFTHLPESEGDGLDKKSEVIDGDLSKSRSPSSQALHKRSLSSHFNTLISQFRRKSIPSTPVLSHKERRTPERRGKSVEREEEPEVCEIMDDNDIISFSRVRSNTNKLYLWYNMNKNMISNLTKSLVDEEWFHGVLPREEVVRLLTREGDFLVRETTRNDECQTVLSVAWGGHKHFIVQTTPEGHFRFEGPAFPTVQELILYQYQSGLPVTSRSGAVLRKPILRERWELNNDDVLLLDKIGRYQTQTGTRNRRSFSYPFDAIFYIYVLAPLV</sequence>
<evidence type="ECO:0000256" key="4">
    <source>
        <dbReference type="PROSITE-ProRule" id="PRU01077"/>
    </source>
</evidence>
<evidence type="ECO:0000256" key="2">
    <source>
        <dbReference type="ARBA" id="ARBA00022840"/>
    </source>
</evidence>
<dbReference type="SUPFAM" id="SSF103657">
    <property type="entry name" value="BAR/IMD domain-like"/>
    <property type="match status" value="1"/>
</dbReference>
<dbReference type="CDD" id="cd10361">
    <property type="entry name" value="SH2_Fps_family"/>
    <property type="match status" value="1"/>
</dbReference>
<accession>A0AAW2HMH7</accession>
<dbReference type="GO" id="GO:0005524">
    <property type="term" value="F:ATP binding"/>
    <property type="evidence" value="ECO:0007669"/>
    <property type="project" value="UniProtKB-KW"/>
</dbReference>
<dbReference type="PROSITE" id="PS50001">
    <property type="entry name" value="SH2"/>
    <property type="match status" value="1"/>
</dbReference>
<feature type="region of interest" description="Disordered" evidence="6">
    <location>
        <begin position="313"/>
        <end position="337"/>
    </location>
</feature>
<dbReference type="Gene3D" id="1.20.1270.60">
    <property type="entry name" value="Arfaptin homology (AH) domain/BAR domain"/>
    <property type="match status" value="1"/>
</dbReference>
<feature type="coiled-coil region" evidence="5">
    <location>
        <begin position="161"/>
        <end position="188"/>
    </location>
</feature>
<dbReference type="PANTHER" id="PTHR24418">
    <property type="entry name" value="TYROSINE-PROTEIN KINASE"/>
    <property type="match status" value="1"/>
</dbReference>
<keyword evidence="4 5" id="KW-0175">Coiled coil</keyword>
<dbReference type="InterPro" id="IPR050198">
    <property type="entry name" value="Non-receptor_tyrosine_kinases"/>
</dbReference>
<dbReference type="PROSITE" id="PS51741">
    <property type="entry name" value="F_BAR"/>
    <property type="match status" value="1"/>
</dbReference>
<protein>
    <recommendedName>
        <fullName evidence="10">SH2 domain-containing protein</fullName>
    </recommendedName>
</protein>
<reference evidence="9" key="1">
    <citation type="journal article" date="2024" name="Gigascience">
        <title>Chromosome-level genome of the poultry shaft louse Menopon gallinae provides insight into the host-switching and adaptive evolution of parasitic lice.</title>
        <authorList>
            <person name="Xu Y."/>
            <person name="Ma L."/>
            <person name="Liu S."/>
            <person name="Liang Y."/>
            <person name="Liu Q."/>
            <person name="He Z."/>
            <person name="Tian L."/>
            <person name="Duan Y."/>
            <person name="Cai W."/>
            <person name="Li H."/>
            <person name="Song F."/>
        </authorList>
    </citation>
    <scope>NUCLEOTIDE SEQUENCE</scope>
    <source>
        <strain evidence="9">Cailab_2023a</strain>
    </source>
</reference>
<comment type="caution">
    <text evidence="9">The sequence shown here is derived from an EMBL/GenBank/DDBJ whole genome shotgun (WGS) entry which is preliminary data.</text>
</comment>
<evidence type="ECO:0000259" key="7">
    <source>
        <dbReference type="PROSITE" id="PS50001"/>
    </source>
</evidence>
<dbReference type="InterPro" id="IPR035849">
    <property type="entry name" value="Fes/Fps/Fer_SH2"/>
</dbReference>
<gene>
    <name evidence="9" type="ORF">PYX00_008292</name>
</gene>
<dbReference type="EMBL" id="JARGDH010000004">
    <property type="protein sequence ID" value="KAL0271073.1"/>
    <property type="molecule type" value="Genomic_DNA"/>
</dbReference>